<dbReference type="PANTHER" id="PTHR30582:SF2">
    <property type="entry name" value="L,D-TRANSPEPTIDASE YCIB-RELATED"/>
    <property type="match status" value="1"/>
</dbReference>
<dbReference type="CDD" id="cd16913">
    <property type="entry name" value="YkuD_like"/>
    <property type="match status" value="1"/>
</dbReference>
<keyword evidence="5 6" id="KW-0961">Cell wall biogenesis/degradation</keyword>
<feature type="domain" description="L,D-TPase catalytic" evidence="7">
    <location>
        <begin position="106"/>
        <end position="228"/>
    </location>
</feature>
<dbReference type="GO" id="GO:0008360">
    <property type="term" value="P:regulation of cell shape"/>
    <property type="evidence" value="ECO:0007669"/>
    <property type="project" value="UniProtKB-UniRule"/>
</dbReference>
<evidence type="ECO:0000259" key="7">
    <source>
        <dbReference type="PROSITE" id="PS52029"/>
    </source>
</evidence>
<evidence type="ECO:0000256" key="5">
    <source>
        <dbReference type="ARBA" id="ARBA00023316"/>
    </source>
</evidence>
<protein>
    <recommendedName>
        <fullName evidence="7">L,D-TPase catalytic domain-containing protein</fullName>
    </recommendedName>
</protein>
<evidence type="ECO:0000256" key="6">
    <source>
        <dbReference type="PROSITE-ProRule" id="PRU01373"/>
    </source>
</evidence>
<evidence type="ECO:0000313" key="8">
    <source>
        <dbReference type="EMBL" id="OGG20111.1"/>
    </source>
</evidence>
<comment type="caution">
    <text evidence="8">The sequence shown here is derived from an EMBL/GenBank/DDBJ whole genome shotgun (WGS) entry which is preliminary data.</text>
</comment>
<dbReference type="InterPro" id="IPR038063">
    <property type="entry name" value="Transpep_catalytic_dom"/>
</dbReference>
<proteinExistence type="predicted"/>
<dbReference type="STRING" id="1798384.A3D03_01115"/>
<evidence type="ECO:0000256" key="2">
    <source>
        <dbReference type="ARBA" id="ARBA00022679"/>
    </source>
</evidence>
<feature type="active site" description="Proton donor/acceptor" evidence="6">
    <location>
        <position position="182"/>
    </location>
</feature>
<dbReference type="SUPFAM" id="SSF141523">
    <property type="entry name" value="L,D-transpeptidase catalytic domain-like"/>
    <property type="match status" value="1"/>
</dbReference>
<evidence type="ECO:0000256" key="1">
    <source>
        <dbReference type="ARBA" id="ARBA00004752"/>
    </source>
</evidence>
<dbReference type="EMBL" id="MFJN01000056">
    <property type="protein sequence ID" value="OGG20111.1"/>
    <property type="molecule type" value="Genomic_DNA"/>
</dbReference>
<evidence type="ECO:0000313" key="9">
    <source>
        <dbReference type="Proteomes" id="UP000177092"/>
    </source>
</evidence>
<dbReference type="GO" id="GO:0005576">
    <property type="term" value="C:extracellular region"/>
    <property type="evidence" value="ECO:0007669"/>
    <property type="project" value="TreeGrafter"/>
</dbReference>
<dbReference type="UniPathway" id="UPA00219"/>
<accession>A0A1F6A622</accession>
<comment type="pathway">
    <text evidence="1 6">Cell wall biogenesis; peptidoglycan biosynthesis.</text>
</comment>
<gene>
    <name evidence="8" type="ORF">A3D03_01115</name>
</gene>
<feature type="active site" description="Nucleophile" evidence="6">
    <location>
        <position position="198"/>
    </location>
</feature>
<dbReference type="Proteomes" id="UP000177092">
    <property type="component" value="Unassembled WGS sequence"/>
</dbReference>
<name>A0A1F6A622_9BACT</name>
<dbReference type="GO" id="GO:0071972">
    <property type="term" value="F:peptidoglycan L,D-transpeptidase activity"/>
    <property type="evidence" value="ECO:0007669"/>
    <property type="project" value="TreeGrafter"/>
</dbReference>
<keyword evidence="4 6" id="KW-0573">Peptidoglycan synthesis</keyword>
<evidence type="ECO:0000256" key="4">
    <source>
        <dbReference type="ARBA" id="ARBA00022984"/>
    </source>
</evidence>
<evidence type="ECO:0000256" key="3">
    <source>
        <dbReference type="ARBA" id="ARBA00022960"/>
    </source>
</evidence>
<keyword evidence="2" id="KW-0808">Transferase</keyword>
<dbReference type="AlphaFoldDB" id="A0A1F6A622"/>
<reference evidence="8 9" key="1">
    <citation type="journal article" date="2016" name="Nat. Commun.">
        <title>Thousands of microbial genomes shed light on interconnected biogeochemical processes in an aquifer system.</title>
        <authorList>
            <person name="Anantharaman K."/>
            <person name="Brown C.T."/>
            <person name="Hug L.A."/>
            <person name="Sharon I."/>
            <person name="Castelle C.J."/>
            <person name="Probst A.J."/>
            <person name="Thomas B.C."/>
            <person name="Singh A."/>
            <person name="Wilkins M.J."/>
            <person name="Karaoz U."/>
            <person name="Brodie E.L."/>
            <person name="Williams K.H."/>
            <person name="Hubbard S.S."/>
            <person name="Banfield J.F."/>
        </authorList>
    </citation>
    <scope>NUCLEOTIDE SEQUENCE [LARGE SCALE GENOMIC DNA]</scope>
</reference>
<sequence>MTKKTRGKKARKNSAIFRKKSFRHYIRALFLALIVTVIVFAGSKYFLKDQIPCANSRSCKSDLSLKVENGAIGIFAGRRILPPEINLASENTKFSVLGTNTPNPQKHIYVDLASQILYAYDGSNKFMQTFISSGRWNRTPVGNFNIWTKLRSTRMSGGSGNDAYDLPNVPYVMFYYRDFGLHGAYWHNNFGYTMSHGCINMRPIDAGALFEWAEAPSNSQKGTAVSICNQFIEPSTCIQENPINP</sequence>
<dbReference type="PANTHER" id="PTHR30582">
    <property type="entry name" value="L,D-TRANSPEPTIDASE"/>
    <property type="match status" value="1"/>
</dbReference>
<organism evidence="8 9">
    <name type="scientific">Candidatus Gottesmanbacteria bacterium RIFCSPHIGHO2_02_FULL_40_13</name>
    <dbReference type="NCBI Taxonomy" id="1798384"/>
    <lineage>
        <taxon>Bacteria</taxon>
        <taxon>Candidatus Gottesmaniibacteriota</taxon>
    </lineage>
</organism>
<dbReference type="PROSITE" id="PS52029">
    <property type="entry name" value="LD_TPASE"/>
    <property type="match status" value="1"/>
</dbReference>
<keyword evidence="3 6" id="KW-0133">Cell shape</keyword>
<dbReference type="GO" id="GO:0016740">
    <property type="term" value="F:transferase activity"/>
    <property type="evidence" value="ECO:0007669"/>
    <property type="project" value="UniProtKB-KW"/>
</dbReference>
<dbReference type="InterPro" id="IPR050979">
    <property type="entry name" value="LD-transpeptidase"/>
</dbReference>
<dbReference type="InterPro" id="IPR005490">
    <property type="entry name" value="LD_TPept_cat_dom"/>
</dbReference>
<dbReference type="GO" id="GO:0071555">
    <property type="term" value="P:cell wall organization"/>
    <property type="evidence" value="ECO:0007669"/>
    <property type="project" value="UniProtKB-UniRule"/>
</dbReference>
<dbReference type="GO" id="GO:0018104">
    <property type="term" value="P:peptidoglycan-protein cross-linking"/>
    <property type="evidence" value="ECO:0007669"/>
    <property type="project" value="TreeGrafter"/>
</dbReference>
<dbReference type="Gene3D" id="2.40.440.10">
    <property type="entry name" value="L,D-transpeptidase catalytic domain-like"/>
    <property type="match status" value="1"/>
</dbReference>
<dbReference type="Pfam" id="PF03734">
    <property type="entry name" value="YkuD"/>
    <property type="match status" value="1"/>
</dbReference>